<protein>
    <submittedName>
        <fullName evidence="10">Response regulator transcription factor</fullName>
    </submittedName>
</protein>
<feature type="domain" description="Response regulatory" evidence="8">
    <location>
        <begin position="17"/>
        <end position="131"/>
    </location>
</feature>
<evidence type="ECO:0000256" key="6">
    <source>
        <dbReference type="PROSITE-ProRule" id="PRU00169"/>
    </source>
</evidence>
<dbReference type="CDD" id="cd00383">
    <property type="entry name" value="trans_reg_C"/>
    <property type="match status" value="1"/>
</dbReference>
<dbReference type="InterPro" id="IPR016032">
    <property type="entry name" value="Sig_transdc_resp-reg_C-effctor"/>
</dbReference>
<feature type="DNA-binding region" description="OmpR/PhoB-type" evidence="7">
    <location>
        <begin position="149"/>
        <end position="248"/>
    </location>
</feature>
<evidence type="ECO:0000256" key="4">
    <source>
        <dbReference type="ARBA" id="ARBA00023125"/>
    </source>
</evidence>
<keyword evidence="2" id="KW-0902">Two-component regulatory system</keyword>
<dbReference type="CDD" id="cd17574">
    <property type="entry name" value="REC_OmpR"/>
    <property type="match status" value="1"/>
</dbReference>
<keyword evidence="11" id="KW-1185">Reference proteome</keyword>
<evidence type="ECO:0000256" key="7">
    <source>
        <dbReference type="PROSITE-ProRule" id="PRU01091"/>
    </source>
</evidence>
<keyword evidence="4 7" id="KW-0238">DNA-binding</keyword>
<dbReference type="InterPro" id="IPR011006">
    <property type="entry name" value="CheY-like_superfamily"/>
</dbReference>
<feature type="domain" description="OmpR/PhoB-type" evidence="9">
    <location>
        <begin position="149"/>
        <end position="248"/>
    </location>
</feature>
<dbReference type="Gene3D" id="6.10.250.690">
    <property type="match status" value="1"/>
</dbReference>
<evidence type="ECO:0000256" key="5">
    <source>
        <dbReference type="ARBA" id="ARBA00023163"/>
    </source>
</evidence>
<organism evidence="10 11">
    <name type="scientific">Paenibacillus radicis</name>
    <name type="common">ex Xue et al. 2023</name>
    <dbReference type="NCBI Taxonomy" id="2972489"/>
    <lineage>
        <taxon>Bacteria</taxon>
        <taxon>Bacillati</taxon>
        <taxon>Bacillota</taxon>
        <taxon>Bacilli</taxon>
        <taxon>Bacillales</taxon>
        <taxon>Paenibacillaceae</taxon>
        <taxon>Paenibacillus</taxon>
    </lineage>
</organism>
<dbReference type="Proteomes" id="UP001300012">
    <property type="component" value="Unassembled WGS sequence"/>
</dbReference>
<dbReference type="SMART" id="SM00448">
    <property type="entry name" value="REC"/>
    <property type="match status" value="1"/>
</dbReference>
<dbReference type="PANTHER" id="PTHR48111:SF52">
    <property type="entry name" value="TRANSCRIPTIONAL REGULATORY PROTEIN YVRH"/>
    <property type="match status" value="1"/>
</dbReference>
<evidence type="ECO:0000313" key="10">
    <source>
        <dbReference type="EMBL" id="MCR8633177.1"/>
    </source>
</evidence>
<evidence type="ECO:0000259" key="9">
    <source>
        <dbReference type="PROSITE" id="PS51755"/>
    </source>
</evidence>
<dbReference type="PANTHER" id="PTHR48111">
    <property type="entry name" value="REGULATOR OF RPOS"/>
    <property type="match status" value="1"/>
</dbReference>
<keyword evidence="1 6" id="KW-0597">Phosphoprotein</keyword>
<dbReference type="InterPro" id="IPR001867">
    <property type="entry name" value="OmpR/PhoB-type_DNA-bd"/>
</dbReference>
<dbReference type="Gene3D" id="1.10.10.10">
    <property type="entry name" value="Winged helix-like DNA-binding domain superfamily/Winged helix DNA-binding domain"/>
    <property type="match status" value="1"/>
</dbReference>
<dbReference type="RefSeq" id="WP_258214838.1">
    <property type="nucleotide sequence ID" value="NZ_JANQBD010000013.1"/>
</dbReference>
<dbReference type="Pfam" id="PF00072">
    <property type="entry name" value="Response_reg"/>
    <property type="match status" value="1"/>
</dbReference>
<dbReference type="SUPFAM" id="SSF52172">
    <property type="entry name" value="CheY-like"/>
    <property type="match status" value="1"/>
</dbReference>
<evidence type="ECO:0000256" key="3">
    <source>
        <dbReference type="ARBA" id="ARBA00023015"/>
    </source>
</evidence>
<name>A0ABT1YJN7_9BACL</name>
<evidence type="ECO:0000256" key="1">
    <source>
        <dbReference type="ARBA" id="ARBA00022553"/>
    </source>
</evidence>
<dbReference type="SMART" id="SM00862">
    <property type="entry name" value="Trans_reg_C"/>
    <property type="match status" value="1"/>
</dbReference>
<sequence>MLLWKWVKTMTSLSDIKIAIVDDEPSIVTMLQMVLRREGFHQLYAASSCAEALNLAKREAPDIVLLDIMLPDGSGLELCSKLREYGNPHILFLTAKASDLDVLRGFAMGGDDYITKPFNPLEVAARIQARIRRLEQEGPTVSPVKGSEPGVYRFGRFTVTEAEGELIVDGQPVPCPAQVFQLLLHFCKFPGIVFSKTQLYDQVWGINGQGDDSTVMVHVRRIRERIEIDPGNPKLLLTVRGLGYKLAKESQKR</sequence>
<accession>A0ABT1YJN7</accession>
<reference evidence="10 11" key="1">
    <citation type="submission" date="2022-08" db="EMBL/GenBank/DDBJ databases">
        <title>Paenibacillus endoradicis sp. nov., Paenibacillus radicibacter sp. nov and Paenibacillus pararadicis sp. nov., three cold-adapted plant growth-promoting bacteria isolated from root of Larix gmelinii in Great Khingan.</title>
        <authorList>
            <person name="Xue H."/>
        </authorList>
    </citation>
    <scope>NUCLEOTIDE SEQUENCE [LARGE SCALE GENOMIC DNA]</scope>
    <source>
        <strain evidence="10 11">N5-1-1-5</strain>
    </source>
</reference>
<dbReference type="InterPro" id="IPR001789">
    <property type="entry name" value="Sig_transdc_resp-reg_receiver"/>
</dbReference>
<dbReference type="InterPro" id="IPR039420">
    <property type="entry name" value="WalR-like"/>
</dbReference>
<dbReference type="InterPro" id="IPR036388">
    <property type="entry name" value="WH-like_DNA-bd_sf"/>
</dbReference>
<dbReference type="Gene3D" id="3.40.50.2300">
    <property type="match status" value="1"/>
</dbReference>
<keyword evidence="3" id="KW-0805">Transcription regulation</keyword>
<evidence type="ECO:0000313" key="11">
    <source>
        <dbReference type="Proteomes" id="UP001300012"/>
    </source>
</evidence>
<dbReference type="SUPFAM" id="SSF46894">
    <property type="entry name" value="C-terminal effector domain of the bipartite response regulators"/>
    <property type="match status" value="1"/>
</dbReference>
<dbReference type="PROSITE" id="PS51755">
    <property type="entry name" value="OMPR_PHOB"/>
    <property type="match status" value="1"/>
</dbReference>
<evidence type="ECO:0000259" key="8">
    <source>
        <dbReference type="PROSITE" id="PS50110"/>
    </source>
</evidence>
<evidence type="ECO:0000256" key="2">
    <source>
        <dbReference type="ARBA" id="ARBA00023012"/>
    </source>
</evidence>
<dbReference type="EMBL" id="JANQBD010000013">
    <property type="protein sequence ID" value="MCR8633177.1"/>
    <property type="molecule type" value="Genomic_DNA"/>
</dbReference>
<keyword evidence="5" id="KW-0804">Transcription</keyword>
<comment type="caution">
    <text evidence="10">The sequence shown here is derived from an EMBL/GenBank/DDBJ whole genome shotgun (WGS) entry which is preliminary data.</text>
</comment>
<dbReference type="Pfam" id="PF00486">
    <property type="entry name" value="Trans_reg_C"/>
    <property type="match status" value="1"/>
</dbReference>
<gene>
    <name evidence="10" type="ORF">NV381_18405</name>
</gene>
<proteinExistence type="predicted"/>
<dbReference type="PROSITE" id="PS50110">
    <property type="entry name" value="RESPONSE_REGULATORY"/>
    <property type="match status" value="1"/>
</dbReference>
<feature type="modified residue" description="4-aspartylphosphate" evidence="6">
    <location>
        <position position="67"/>
    </location>
</feature>